<comment type="caution">
    <text evidence="1">The sequence shown here is derived from an EMBL/GenBank/DDBJ whole genome shotgun (WGS) entry which is preliminary data.</text>
</comment>
<dbReference type="Proteomes" id="UP000765509">
    <property type="component" value="Unassembled WGS sequence"/>
</dbReference>
<reference evidence="1" key="1">
    <citation type="submission" date="2021-03" db="EMBL/GenBank/DDBJ databases">
        <title>Draft genome sequence of rust myrtle Austropuccinia psidii MF-1, a brazilian biotype.</title>
        <authorList>
            <person name="Quecine M.C."/>
            <person name="Pachon D.M.R."/>
            <person name="Bonatelli M.L."/>
            <person name="Correr F.H."/>
            <person name="Franceschini L.M."/>
            <person name="Leite T.F."/>
            <person name="Margarido G.R.A."/>
            <person name="Almeida C.A."/>
            <person name="Ferrarezi J.A."/>
            <person name="Labate C.A."/>
        </authorList>
    </citation>
    <scope>NUCLEOTIDE SEQUENCE</scope>
    <source>
        <strain evidence="1">MF-1</strain>
    </source>
</reference>
<sequence>MSPVHLRDLGPESVDQDTLETIVDGKTLREIIPILPFTFHFNRNLKPEDWQEMDQVFQLHQLLKDLFQWIMDNKRLNLASDWAEIGASFQRIYLKEISFTDLIVIRKGWNPNRKFRLLEEGQPG</sequence>
<dbReference type="AlphaFoldDB" id="A0A9Q3GQY5"/>
<accession>A0A9Q3GQY5</accession>
<dbReference type="EMBL" id="AVOT02004258">
    <property type="protein sequence ID" value="MBW0475839.1"/>
    <property type="molecule type" value="Genomic_DNA"/>
</dbReference>
<organism evidence="1 2">
    <name type="scientific">Austropuccinia psidii MF-1</name>
    <dbReference type="NCBI Taxonomy" id="1389203"/>
    <lineage>
        <taxon>Eukaryota</taxon>
        <taxon>Fungi</taxon>
        <taxon>Dikarya</taxon>
        <taxon>Basidiomycota</taxon>
        <taxon>Pucciniomycotina</taxon>
        <taxon>Pucciniomycetes</taxon>
        <taxon>Pucciniales</taxon>
        <taxon>Sphaerophragmiaceae</taxon>
        <taxon>Austropuccinia</taxon>
    </lineage>
</organism>
<gene>
    <name evidence="1" type="ORF">O181_015554</name>
</gene>
<proteinExistence type="predicted"/>
<evidence type="ECO:0000313" key="2">
    <source>
        <dbReference type="Proteomes" id="UP000765509"/>
    </source>
</evidence>
<protein>
    <submittedName>
        <fullName evidence="1">Uncharacterized protein</fullName>
    </submittedName>
</protein>
<evidence type="ECO:0000313" key="1">
    <source>
        <dbReference type="EMBL" id="MBW0475839.1"/>
    </source>
</evidence>
<keyword evidence="2" id="KW-1185">Reference proteome</keyword>
<name>A0A9Q3GQY5_9BASI</name>